<keyword evidence="1" id="KW-0805">Transcription regulation</keyword>
<feature type="domain" description="HTH tetR-type" evidence="5">
    <location>
        <begin position="10"/>
        <end position="70"/>
    </location>
</feature>
<dbReference type="InterPro" id="IPR009057">
    <property type="entry name" value="Homeodomain-like_sf"/>
</dbReference>
<proteinExistence type="predicted"/>
<dbReference type="GO" id="GO:0000976">
    <property type="term" value="F:transcription cis-regulatory region binding"/>
    <property type="evidence" value="ECO:0007669"/>
    <property type="project" value="TreeGrafter"/>
</dbReference>
<feature type="DNA-binding region" description="H-T-H motif" evidence="4">
    <location>
        <begin position="33"/>
        <end position="52"/>
    </location>
</feature>
<dbReference type="AlphaFoldDB" id="A0A1M7BZI1"/>
<dbReference type="STRING" id="337701.SAMN05444398_10449"/>
<dbReference type="PRINTS" id="PR00455">
    <property type="entry name" value="HTHTETR"/>
</dbReference>
<gene>
    <name evidence="6" type="ORF">SAMN05444398_10449</name>
</gene>
<dbReference type="PANTHER" id="PTHR30055:SF234">
    <property type="entry name" value="HTH-TYPE TRANSCRIPTIONAL REGULATOR BETI"/>
    <property type="match status" value="1"/>
</dbReference>
<dbReference type="InterPro" id="IPR001647">
    <property type="entry name" value="HTH_TetR"/>
</dbReference>
<evidence type="ECO:0000313" key="7">
    <source>
        <dbReference type="Proteomes" id="UP000183974"/>
    </source>
</evidence>
<evidence type="ECO:0000256" key="4">
    <source>
        <dbReference type="PROSITE-ProRule" id="PRU00335"/>
    </source>
</evidence>
<reference evidence="6 7" key="1">
    <citation type="submission" date="2016-11" db="EMBL/GenBank/DDBJ databases">
        <authorList>
            <person name="Jaros S."/>
            <person name="Januszkiewicz K."/>
            <person name="Wedrychowicz H."/>
        </authorList>
    </citation>
    <scope>NUCLEOTIDE SEQUENCE [LARGE SCALE GENOMIC DNA]</scope>
    <source>
        <strain evidence="6 7">DSM 29589</strain>
    </source>
</reference>
<dbReference type="OrthoDB" id="9811084at2"/>
<keyword evidence="3" id="KW-0804">Transcription</keyword>
<accession>A0A1M7BZI1</accession>
<evidence type="ECO:0000256" key="1">
    <source>
        <dbReference type="ARBA" id="ARBA00023015"/>
    </source>
</evidence>
<dbReference type="Pfam" id="PF00440">
    <property type="entry name" value="TetR_N"/>
    <property type="match status" value="1"/>
</dbReference>
<evidence type="ECO:0000256" key="3">
    <source>
        <dbReference type="ARBA" id="ARBA00023163"/>
    </source>
</evidence>
<protein>
    <submittedName>
        <fullName evidence="6">Transcriptional regulator, TetR family</fullName>
    </submittedName>
</protein>
<dbReference type="Gene3D" id="1.10.357.10">
    <property type="entry name" value="Tetracycline Repressor, domain 2"/>
    <property type="match status" value="1"/>
</dbReference>
<evidence type="ECO:0000313" key="6">
    <source>
        <dbReference type="EMBL" id="SHL60313.1"/>
    </source>
</evidence>
<dbReference type="SUPFAM" id="SSF46689">
    <property type="entry name" value="Homeodomain-like"/>
    <property type="match status" value="1"/>
</dbReference>
<keyword evidence="7" id="KW-1185">Reference proteome</keyword>
<name>A0A1M7BZI1_9RHOB</name>
<sequence>MARAVQQRTLKTRARLTDAARQIIAEYGYEGLRIEEVVKRAGVAKGTFFAHFHDKDALMDILIGAEIDSYLDRIEVCSPPRTIDDLLDALLPLLEFMSCERYVFDVILRHSGAAACDAIGPIAETFARHDAVVAEWLADGPFRNDVSPDLLAQGIQAFSVQSIALNFCAINNTVPLRTRLSEYLTAWLLPDSQSAAAHSAARA</sequence>
<evidence type="ECO:0000259" key="5">
    <source>
        <dbReference type="PROSITE" id="PS50977"/>
    </source>
</evidence>
<dbReference type="InterPro" id="IPR050109">
    <property type="entry name" value="HTH-type_TetR-like_transc_reg"/>
</dbReference>
<dbReference type="EMBL" id="FRBR01000004">
    <property type="protein sequence ID" value="SHL60313.1"/>
    <property type="molecule type" value="Genomic_DNA"/>
</dbReference>
<organism evidence="6 7">
    <name type="scientific">Roseovarius pacificus</name>
    <dbReference type="NCBI Taxonomy" id="337701"/>
    <lineage>
        <taxon>Bacteria</taxon>
        <taxon>Pseudomonadati</taxon>
        <taxon>Pseudomonadota</taxon>
        <taxon>Alphaproteobacteria</taxon>
        <taxon>Rhodobacterales</taxon>
        <taxon>Roseobacteraceae</taxon>
        <taxon>Roseovarius</taxon>
    </lineage>
</organism>
<dbReference type="Proteomes" id="UP000183974">
    <property type="component" value="Unassembled WGS sequence"/>
</dbReference>
<keyword evidence="2 4" id="KW-0238">DNA-binding</keyword>
<dbReference type="PROSITE" id="PS50977">
    <property type="entry name" value="HTH_TETR_2"/>
    <property type="match status" value="1"/>
</dbReference>
<dbReference type="PANTHER" id="PTHR30055">
    <property type="entry name" value="HTH-TYPE TRANSCRIPTIONAL REGULATOR RUTR"/>
    <property type="match status" value="1"/>
</dbReference>
<evidence type="ECO:0000256" key="2">
    <source>
        <dbReference type="ARBA" id="ARBA00023125"/>
    </source>
</evidence>
<dbReference type="GO" id="GO:0003700">
    <property type="term" value="F:DNA-binding transcription factor activity"/>
    <property type="evidence" value="ECO:0007669"/>
    <property type="project" value="TreeGrafter"/>
</dbReference>